<organism evidence="1 2">
    <name type="scientific">Arctium lappa</name>
    <name type="common">Greater burdock</name>
    <name type="synonym">Lappa major</name>
    <dbReference type="NCBI Taxonomy" id="4217"/>
    <lineage>
        <taxon>Eukaryota</taxon>
        <taxon>Viridiplantae</taxon>
        <taxon>Streptophyta</taxon>
        <taxon>Embryophyta</taxon>
        <taxon>Tracheophyta</taxon>
        <taxon>Spermatophyta</taxon>
        <taxon>Magnoliopsida</taxon>
        <taxon>eudicotyledons</taxon>
        <taxon>Gunneridae</taxon>
        <taxon>Pentapetalae</taxon>
        <taxon>asterids</taxon>
        <taxon>campanulids</taxon>
        <taxon>Asterales</taxon>
        <taxon>Asteraceae</taxon>
        <taxon>Carduoideae</taxon>
        <taxon>Cardueae</taxon>
        <taxon>Arctiinae</taxon>
        <taxon>Arctium</taxon>
    </lineage>
</organism>
<name>A0ACB9DLI4_ARCLA</name>
<dbReference type="EMBL" id="CM042049">
    <property type="protein sequence ID" value="KAI3747101.1"/>
    <property type="molecule type" value="Genomic_DNA"/>
</dbReference>
<proteinExistence type="predicted"/>
<dbReference type="Proteomes" id="UP001055879">
    <property type="component" value="Linkage Group LG03"/>
</dbReference>
<reference evidence="1 2" key="2">
    <citation type="journal article" date="2022" name="Mol. Ecol. Resour.">
        <title>The genomes of chicory, endive, great burdock and yacon provide insights into Asteraceae paleo-polyploidization history and plant inulin production.</title>
        <authorList>
            <person name="Fan W."/>
            <person name="Wang S."/>
            <person name="Wang H."/>
            <person name="Wang A."/>
            <person name="Jiang F."/>
            <person name="Liu H."/>
            <person name="Zhao H."/>
            <person name="Xu D."/>
            <person name="Zhang Y."/>
        </authorList>
    </citation>
    <scope>NUCLEOTIDE SEQUENCE [LARGE SCALE GENOMIC DNA]</scope>
    <source>
        <strain evidence="2">cv. Niubang</strain>
    </source>
</reference>
<comment type="caution">
    <text evidence="1">The sequence shown here is derived from an EMBL/GenBank/DDBJ whole genome shotgun (WGS) entry which is preliminary data.</text>
</comment>
<protein>
    <submittedName>
        <fullName evidence="1">Uncharacterized protein</fullName>
    </submittedName>
</protein>
<evidence type="ECO:0000313" key="1">
    <source>
        <dbReference type="EMBL" id="KAI3747101.1"/>
    </source>
</evidence>
<reference evidence="2" key="1">
    <citation type="journal article" date="2022" name="Mol. Ecol. Resour.">
        <title>The genomes of chicory, endive, great burdock and yacon provide insights into Asteraceae palaeo-polyploidization history and plant inulin production.</title>
        <authorList>
            <person name="Fan W."/>
            <person name="Wang S."/>
            <person name="Wang H."/>
            <person name="Wang A."/>
            <person name="Jiang F."/>
            <person name="Liu H."/>
            <person name="Zhao H."/>
            <person name="Xu D."/>
            <person name="Zhang Y."/>
        </authorList>
    </citation>
    <scope>NUCLEOTIDE SEQUENCE [LARGE SCALE GENOMIC DNA]</scope>
    <source>
        <strain evidence="2">cv. Niubang</strain>
    </source>
</reference>
<evidence type="ECO:0000313" key="2">
    <source>
        <dbReference type="Proteomes" id="UP001055879"/>
    </source>
</evidence>
<accession>A0ACB9DLI4</accession>
<gene>
    <name evidence="1" type="ORF">L6452_09546</name>
</gene>
<keyword evidence="2" id="KW-1185">Reference proteome</keyword>
<sequence length="105" mass="11398">MISSLSLSTGELSLSSLSLSIGDPSPPAIQLLVALPLHRPAHVLLHRRFSQRCLVYHSDQSVGLGLSLVFGCLLLALVAELNYLLWWKKLQSSRCQSTGGWLASS</sequence>